<reference evidence="1 2" key="1">
    <citation type="submission" date="2024-02" db="EMBL/GenBank/DDBJ databases">
        <title>de novo genome assembly of Solanum bulbocastanum strain 11H21.</title>
        <authorList>
            <person name="Hosaka A.J."/>
        </authorList>
    </citation>
    <scope>NUCLEOTIDE SEQUENCE [LARGE SCALE GENOMIC DNA]</scope>
    <source>
        <tissue evidence="1">Young leaves</tissue>
    </source>
</reference>
<gene>
    <name evidence="1" type="ORF">RDI58_029006</name>
</gene>
<evidence type="ECO:0000313" key="1">
    <source>
        <dbReference type="EMBL" id="KAK6773768.1"/>
    </source>
</evidence>
<sequence>MRGMIHDALGGCTQFIDIDINETIEMEPDLLENNTPMFLKQTHPEIDKFERLMKEANEEQYLGCKKFRKLSFVLHIYHTKCMYKWSNESFDSLLERLKDALPERGNLTSFFL</sequence>
<protein>
    <submittedName>
        <fullName evidence="1">Uncharacterized protein</fullName>
    </submittedName>
</protein>
<dbReference type="Proteomes" id="UP001371456">
    <property type="component" value="Unassembled WGS sequence"/>
</dbReference>
<dbReference type="AlphaFoldDB" id="A0AAN8SWP0"/>
<accession>A0AAN8SWP0</accession>
<comment type="caution">
    <text evidence="1">The sequence shown here is derived from an EMBL/GenBank/DDBJ whole genome shotgun (WGS) entry which is preliminary data.</text>
</comment>
<evidence type="ECO:0000313" key="2">
    <source>
        <dbReference type="Proteomes" id="UP001371456"/>
    </source>
</evidence>
<proteinExistence type="predicted"/>
<organism evidence="1 2">
    <name type="scientific">Solanum bulbocastanum</name>
    <name type="common">Wild potato</name>
    <dbReference type="NCBI Taxonomy" id="147425"/>
    <lineage>
        <taxon>Eukaryota</taxon>
        <taxon>Viridiplantae</taxon>
        <taxon>Streptophyta</taxon>
        <taxon>Embryophyta</taxon>
        <taxon>Tracheophyta</taxon>
        <taxon>Spermatophyta</taxon>
        <taxon>Magnoliopsida</taxon>
        <taxon>eudicotyledons</taxon>
        <taxon>Gunneridae</taxon>
        <taxon>Pentapetalae</taxon>
        <taxon>asterids</taxon>
        <taxon>lamiids</taxon>
        <taxon>Solanales</taxon>
        <taxon>Solanaceae</taxon>
        <taxon>Solanoideae</taxon>
        <taxon>Solaneae</taxon>
        <taxon>Solanum</taxon>
    </lineage>
</organism>
<dbReference type="EMBL" id="JBANQN010000012">
    <property type="protein sequence ID" value="KAK6773768.1"/>
    <property type="molecule type" value="Genomic_DNA"/>
</dbReference>
<name>A0AAN8SWP0_SOLBU</name>
<keyword evidence="2" id="KW-1185">Reference proteome</keyword>